<dbReference type="SUPFAM" id="SSF48557">
    <property type="entry name" value="L-aspartase-like"/>
    <property type="match status" value="1"/>
</dbReference>
<sequence>MSVSPFDSALHGESWADRDVARLFSDGAEIRAMLIVWGALASAQAAEGLVPEVSAQAIHRAAMEVAIDPAGLAAETAADGVSVPGLLRAFRAAMNAPEHARWVHHGATSQDLIDTGAALRLRQALALMAERLDAALATLADLAEAHAETPMAARTYGQVATPSSFGAAVAVWGEGLLAARDALPALREAVEIVTLNGASGTLSAMGEAGPRIRGALAGALGLRDPGRSPHAGRSHVRALAQWLNAVLRACDKPATDLLLLARDGSVTLAAGGASSTMPQKRNPVAPSQIRALAIHGAALAHGFDAAHWDQRDGGAWFAEWLSLPPLVTGAARALTLLGGMRIAPDAARLRAPLDDPSGLIHAEAVSFALDLPRPEAQARVKAWVTEIRERGGSLIEMAGLDSDAFAPERQWGEAPALARRFARAARGAER</sequence>
<dbReference type="EMBL" id="CP122537">
    <property type="protein sequence ID" value="WGH79776.1"/>
    <property type="molecule type" value="Genomic_DNA"/>
</dbReference>
<proteinExistence type="inferred from homology"/>
<accession>A0ABY8LER1</accession>
<name>A0ABY8LER1_9RHOB</name>
<organism evidence="3 4">
    <name type="scientific">Jannaschia ovalis</name>
    <dbReference type="NCBI Taxonomy" id="3038773"/>
    <lineage>
        <taxon>Bacteria</taxon>
        <taxon>Pseudomonadati</taxon>
        <taxon>Pseudomonadota</taxon>
        <taxon>Alphaproteobacteria</taxon>
        <taxon>Rhodobacterales</taxon>
        <taxon>Roseobacteraceae</taxon>
        <taxon>Jannaschia</taxon>
    </lineage>
</organism>
<dbReference type="PRINTS" id="PR00145">
    <property type="entry name" value="ARGSUCLYASE"/>
</dbReference>
<protein>
    <submittedName>
        <fullName evidence="3">Lyase family protein</fullName>
    </submittedName>
</protein>
<dbReference type="GO" id="GO:0016829">
    <property type="term" value="F:lyase activity"/>
    <property type="evidence" value="ECO:0007669"/>
    <property type="project" value="UniProtKB-KW"/>
</dbReference>
<feature type="domain" description="Fumarate lyase N-terminal" evidence="2">
    <location>
        <begin position="36"/>
        <end position="293"/>
    </location>
</feature>
<gene>
    <name evidence="3" type="ORF">P8627_05805</name>
</gene>
<evidence type="ECO:0000256" key="1">
    <source>
        <dbReference type="ARBA" id="ARBA00034772"/>
    </source>
</evidence>
<evidence type="ECO:0000313" key="4">
    <source>
        <dbReference type="Proteomes" id="UP001243420"/>
    </source>
</evidence>
<dbReference type="PANTHER" id="PTHR43172:SF2">
    <property type="entry name" value="ADENYLOSUCCINATE LYASE C-TERMINAL DOMAIN-CONTAINING PROTEIN"/>
    <property type="match status" value="1"/>
</dbReference>
<dbReference type="PRINTS" id="PR00149">
    <property type="entry name" value="FUMRATELYASE"/>
</dbReference>
<comment type="similarity">
    <text evidence="1">Belongs to the class-II fumarase/aspartase family.</text>
</comment>
<evidence type="ECO:0000259" key="2">
    <source>
        <dbReference type="Pfam" id="PF00206"/>
    </source>
</evidence>
<evidence type="ECO:0000313" key="3">
    <source>
        <dbReference type="EMBL" id="WGH79776.1"/>
    </source>
</evidence>
<keyword evidence="4" id="KW-1185">Reference proteome</keyword>
<dbReference type="Proteomes" id="UP001243420">
    <property type="component" value="Chromosome"/>
</dbReference>
<dbReference type="InterPro" id="IPR022761">
    <property type="entry name" value="Fumarate_lyase_N"/>
</dbReference>
<dbReference type="Pfam" id="PF00206">
    <property type="entry name" value="Lyase_1"/>
    <property type="match status" value="1"/>
</dbReference>
<dbReference type="InterPro" id="IPR000362">
    <property type="entry name" value="Fumarate_lyase_fam"/>
</dbReference>
<reference evidence="3 4" key="1">
    <citation type="submission" date="2023-04" db="EMBL/GenBank/DDBJ databases">
        <title>Jannaschia ovalis sp. nov., a marine bacterium isolated from sea tidal flat.</title>
        <authorList>
            <person name="Kwon D.Y."/>
            <person name="Kim J.-J."/>
        </authorList>
    </citation>
    <scope>NUCLEOTIDE SEQUENCE [LARGE SCALE GENOMIC DNA]</scope>
    <source>
        <strain evidence="3 4">GRR-S6-38</strain>
    </source>
</reference>
<dbReference type="Gene3D" id="1.20.200.10">
    <property type="entry name" value="Fumarase/aspartase (Central domain)"/>
    <property type="match status" value="1"/>
</dbReference>
<dbReference type="RefSeq" id="WP_279966713.1">
    <property type="nucleotide sequence ID" value="NZ_CP122537.1"/>
</dbReference>
<dbReference type="InterPro" id="IPR008948">
    <property type="entry name" value="L-Aspartase-like"/>
</dbReference>
<dbReference type="PANTHER" id="PTHR43172">
    <property type="entry name" value="ADENYLOSUCCINATE LYASE"/>
    <property type="match status" value="1"/>
</dbReference>
<keyword evidence="3" id="KW-0456">Lyase</keyword>